<dbReference type="SMART" id="SM00267">
    <property type="entry name" value="GGDEF"/>
    <property type="match status" value="1"/>
</dbReference>
<dbReference type="CDD" id="cd00130">
    <property type="entry name" value="PAS"/>
    <property type="match status" value="1"/>
</dbReference>
<dbReference type="Gene3D" id="3.30.70.270">
    <property type="match status" value="1"/>
</dbReference>
<dbReference type="InterPro" id="IPR000160">
    <property type="entry name" value="GGDEF_dom"/>
</dbReference>
<dbReference type="InterPro" id="IPR052155">
    <property type="entry name" value="Biofilm_reg_signaling"/>
</dbReference>
<keyword evidence="1" id="KW-0175">Coiled coil</keyword>
<dbReference type="FunFam" id="3.20.20.450:FF:000001">
    <property type="entry name" value="Cyclic di-GMP phosphodiesterase yahA"/>
    <property type="match status" value="1"/>
</dbReference>
<dbReference type="PROSITE" id="PS50887">
    <property type="entry name" value="GGDEF"/>
    <property type="match status" value="1"/>
</dbReference>
<dbReference type="PIRSF" id="PIRSF005925">
    <property type="entry name" value="Dos"/>
    <property type="match status" value="1"/>
</dbReference>
<dbReference type="Pfam" id="PF00990">
    <property type="entry name" value="GGDEF"/>
    <property type="match status" value="1"/>
</dbReference>
<dbReference type="InterPro" id="IPR035919">
    <property type="entry name" value="EAL_sf"/>
</dbReference>
<dbReference type="InterPro" id="IPR029016">
    <property type="entry name" value="GAF-like_dom_sf"/>
</dbReference>
<evidence type="ECO:0000259" key="2">
    <source>
        <dbReference type="PROSITE" id="PS50112"/>
    </source>
</evidence>
<organism evidence="5 6">
    <name type="scientific">Anaerobacillus alkaliphilus</name>
    <dbReference type="NCBI Taxonomy" id="1548597"/>
    <lineage>
        <taxon>Bacteria</taxon>
        <taxon>Bacillati</taxon>
        <taxon>Bacillota</taxon>
        <taxon>Bacilli</taxon>
        <taxon>Bacillales</taxon>
        <taxon>Bacillaceae</taxon>
        <taxon>Anaerobacillus</taxon>
    </lineage>
</organism>
<dbReference type="InterPro" id="IPR003018">
    <property type="entry name" value="GAF"/>
</dbReference>
<evidence type="ECO:0000259" key="4">
    <source>
        <dbReference type="PROSITE" id="PS50887"/>
    </source>
</evidence>
<dbReference type="CDD" id="cd01948">
    <property type="entry name" value="EAL"/>
    <property type="match status" value="1"/>
</dbReference>
<dbReference type="PANTHER" id="PTHR44757">
    <property type="entry name" value="DIGUANYLATE CYCLASE DGCP"/>
    <property type="match status" value="1"/>
</dbReference>
<feature type="coiled-coil region" evidence="1">
    <location>
        <begin position="463"/>
        <end position="490"/>
    </location>
</feature>
<name>A0A4V1LFT4_9BACI</name>
<dbReference type="InterPro" id="IPR000014">
    <property type="entry name" value="PAS"/>
</dbReference>
<dbReference type="Gene3D" id="3.30.450.20">
    <property type="entry name" value="PAS domain"/>
    <property type="match status" value="1"/>
</dbReference>
<proteinExistence type="predicted"/>
<dbReference type="InterPro" id="IPR035965">
    <property type="entry name" value="PAS-like_dom_sf"/>
</dbReference>
<gene>
    <name evidence="5" type="ORF">DS745_22045</name>
</gene>
<evidence type="ECO:0000313" key="5">
    <source>
        <dbReference type="EMBL" id="RXI96399.1"/>
    </source>
</evidence>
<dbReference type="SUPFAM" id="SSF55073">
    <property type="entry name" value="Nucleotide cyclase"/>
    <property type="match status" value="1"/>
</dbReference>
<dbReference type="PROSITE" id="PS50883">
    <property type="entry name" value="EAL"/>
    <property type="match status" value="1"/>
</dbReference>
<dbReference type="InterPro" id="IPR043128">
    <property type="entry name" value="Rev_trsase/Diguanyl_cyclase"/>
</dbReference>
<evidence type="ECO:0000256" key="1">
    <source>
        <dbReference type="SAM" id="Coils"/>
    </source>
</evidence>
<dbReference type="PANTHER" id="PTHR44757:SF2">
    <property type="entry name" value="BIOFILM ARCHITECTURE MAINTENANCE PROTEIN MBAA"/>
    <property type="match status" value="1"/>
</dbReference>
<accession>A0A4V1LFT4</accession>
<protein>
    <submittedName>
        <fullName evidence="5">EAL domain-containing protein</fullName>
    </submittedName>
</protein>
<reference evidence="5 6" key="1">
    <citation type="journal article" date="2019" name="Int. J. Syst. Evol. Microbiol.">
        <title>Anaerobacillus alkaliphilus sp. nov., a novel alkaliphilic and moderately halophilic bacterium.</title>
        <authorList>
            <person name="Borsodi A.K."/>
            <person name="Aszalos J.M."/>
            <person name="Bihari P."/>
            <person name="Nagy I."/>
            <person name="Schumann P."/>
            <person name="Sproer C."/>
            <person name="Kovacs A.L."/>
            <person name="Boka K."/>
            <person name="Dobosy P."/>
            <person name="Ovari M."/>
            <person name="Szili-Kovacs T."/>
            <person name="Toth E."/>
        </authorList>
    </citation>
    <scope>NUCLEOTIDE SEQUENCE [LARGE SCALE GENOMIC DNA]</scope>
    <source>
        <strain evidence="5 6">B16-10</strain>
    </source>
</reference>
<dbReference type="OrthoDB" id="9759607at2"/>
<dbReference type="InterPro" id="IPR001633">
    <property type="entry name" value="EAL_dom"/>
</dbReference>
<dbReference type="SUPFAM" id="SSF55785">
    <property type="entry name" value="PYP-like sensor domain (PAS domain)"/>
    <property type="match status" value="1"/>
</dbReference>
<dbReference type="SUPFAM" id="SSF141868">
    <property type="entry name" value="EAL domain-like"/>
    <property type="match status" value="1"/>
</dbReference>
<feature type="domain" description="GGDEF" evidence="4">
    <location>
        <begin position="336"/>
        <end position="468"/>
    </location>
</feature>
<keyword evidence="6" id="KW-1185">Reference proteome</keyword>
<evidence type="ECO:0000313" key="6">
    <source>
        <dbReference type="Proteomes" id="UP000290649"/>
    </source>
</evidence>
<dbReference type="AlphaFoldDB" id="A0A4V1LFT4"/>
<dbReference type="EMBL" id="QOUX01000047">
    <property type="protein sequence ID" value="RXI96399.1"/>
    <property type="molecule type" value="Genomic_DNA"/>
</dbReference>
<comment type="caution">
    <text evidence="5">The sequence shown here is derived from an EMBL/GenBank/DDBJ whole genome shotgun (WGS) entry which is preliminary data.</text>
</comment>
<dbReference type="NCBIfam" id="TIGR00229">
    <property type="entry name" value="sensory_box"/>
    <property type="match status" value="1"/>
</dbReference>
<dbReference type="Pfam" id="PF13426">
    <property type="entry name" value="PAS_9"/>
    <property type="match status" value="1"/>
</dbReference>
<dbReference type="InterPro" id="IPR012226">
    <property type="entry name" value="Diguanyl_cyclase/Pdiesterase"/>
</dbReference>
<dbReference type="Gene3D" id="3.20.20.450">
    <property type="entry name" value="EAL domain"/>
    <property type="match status" value="1"/>
</dbReference>
<feature type="domain" description="PAS" evidence="2">
    <location>
        <begin position="29"/>
        <end position="83"/>
    </location>
</feature>
<dbReference type="Proteomes" id="UP000290649">
    <property type="component" value="Unassembled WGS sequence"/>
</dbReference>
<dbReference type="CDD" id="cd01949">
    <property type="entry name" value="GGDEF"/>
    <property type="match status" value="1"/>
</dbReference>
<sequence>MVTMNSLLDSTSLADVYKSLFMYNQDACYAIDLEGNFILFNSAAIELTGYTNDEFLHRSFFELLHESSLEQTNYHFKRILEGNREKFTSTVITKSGSILDLIITAFPIYHDGKVTGIVGIAKDTTKKLKLEHFFEGQNKVLEMISNGHPLSNVLEYIIYVIEGVTNGGRCSILLTDETGNRLVSAAAPSLPSNYSRIINGLIIEQYKNSCGTADFSKKSIIVSDIENDPLLLDVKELASSYHLKACWSSPVADNSQQVLGVFVIYYEEMRRPTKEDQEIIEKANYLTSLAIQHYRSEEKINFLANHDLLTNLPNRTLFHINLEKAINEFHPETADHTIALLHLDLDRFKSTNDTLGHRIGDILLKEVSNRIRDCLSTKHLLSRQVGDEFVILLTEVTQDEIRSMAQRVINHLAKPFLVENHEIFITVSIGISQFPFDSKSRYELIRKADIAKYQAKIEGRNNYQFYNAELDRKLTENVRLENDLRKALERDELQIHYQPIVELTEKKMVGLEALLRWEHPTLGFISPYDFIPIAEESGLIVPIGEWVIKSVCQQIIAWEKETSNKYSVSVNLSIRQFYQSNLVQVISESIKETGIDPSQLTLEITESMTMDVNKATIILFDFKSLGVNISMDDFGTGYSSLSHLQVFPIDFLKIDQSFIREINTKSEKRTGIIAATILAMAQNLGLKVIAEGVETKEQLQFLEEHGCNYAQGYYFSKPQPVEMLKEYMK</sequence>
<dbReference type="Pfam" id="PF01590">
    <property type="entry name" value="GAF"/>
    <property type="match status" value="1"/>
</dbReference>
<dbReference type="SUPFAM" id="SSF55781">
    <property type="entry name" value="GAF domain-like"/>
    <property type="match status" value="1"/>
</dbReference>
<dbReference type="Pfam" id="PF00563">
    <property type="entry name" value="EAL"/>
    <property type="match status" value="1"/>
</dbReference>
<dbReference type="PROSITE" id="PS50112">
    <property type="entry name" value="PAS"/>
    <property type="match status" value="1"/>
</dbReference>
<evidence type="ECO:0000259" key="3">
    <source>
        <dbReference type="PROSITE" id="PS50883"/>
    </source>
</evidence>
<feature type="domain" description="EAL" evidence="3">
    <location>
        <begin position="477"/>
        <end position="729"/>
    </location>
</feature>
<dbReference type="Gene3D" id="3.30.450.40">
    <property type="match status" value="1"/>
</dbReference>
<dbReference type="InterPro" id="IPR029787">
    <property type="entry name" value="Nucleotide_cyclase"/>
</dbReference>
<dbReference type="SMART" id="SM00065">
    <property type="entry name" value="GAF"/>
    <property type="match status" value="1"/>
</dbReference>
<dbReference type="SMART" id="SM00091">
    <property type="entry name" value="PAS"/>
    <property type="match status" value="1"/>
</dbReference>
<dbReference type="NCBIfam" id="TIGR00254">
    <property type="entry name" value="GGDEF"/>
    <property type="match status" value="1"/>
</dbReference>
<dbReference type="SMART" id="SM00052">
    <property type="entry name" value="EAL"/>
    <property type="match status" value="1"/>
</dbReference>